<name>A0A0V1GKP2_TRIPS</name>
<evidence type="ECO:0000313" key="3">
    <source>
        <dbReference type="Proteomes" id="UP000054826"/>
    </source>
</evidence>
<gene>
    <name evidence="2" type="ORF">T4C_10841</name>
</gene>
<feature type="compositionally biased region" description="Polar residues" evidence="1">
    <location>
        <begin position="22"/>
        <end position="42"/>
    </location>
</feature>
<protein>
    <submittedName>
        <fullName evidence="2">Uncharacterized protein</fullName>
    </submittedName>
</protein>
<evidence type="ECO:0000256" key="1">
    <source>
        <dbReference type="SAM" id="MobiDB-lite"/>
    </source>
</evidence>
<reference evidence="2 3" key="1">
    <citation type="submission" date="2015-01" db="EMBL/GenBank/DDBJ databases">
        <title>Evolution of Trichinella species and genotypes.</title>
        <authorList>
            <person name="Korhonen P.K."/>
            <person name="Edoardo P."/>
            <person name="Giuseppe L.R."/>
            <person name="Gasser R.B."/>
        </authorList>
    </citation>
    <scope>NUCLEOTIDE SEQUENCE [LARGE SCALE GENOMIC DNA]</scope>
    <source>
        <strain evidence="2">ISS176</strain>
    </source>
</reference>
<comment type="caution">
    <text evidence="2">The sequence shown here is derived from an EMBL/GenBank/DDBJ whole genome shotgun (WGS) entry which is preliminary data.</text>
</comment>
<dbReference type="Proteomes" id="UP000054826">
    <property type="component" value="Unassembled WGS sequence"/>
</dbReference>
<feature type="region of interest" description="Disordered" evidence="1">
    <location>
        <begin position="17"/>
        <end position="42"/>
    </location>
</feature>
<dbReference type="AlphaFoldDB" id="A0A0V1GKP2"/>
<dbReference type="EMBL" id="JYDV01001750">
    <property type="protein sequence ID" value="KRY98836.1"/>
    <property type="molecule type" value="Genomic_DNA"/>
</dbReference>
<sequence>MLTGYCKARRTTIENEKKIRKYNSSTQENTVRINQVQQAENK</sequence>
<organism evidence="2 3">
    <name type="scientific">Trichinella pseudospiralis</name>
    <name type="common">Parasitic roundworm</name>
    <dbReference type="NCBI Taxonomy" id="6337"/>
    <lineage>
        <taxon>Eukaryota</taxon>
        <taxon>Metazoa</taxon>
        <taxon>Ecdysozoa</taxon>
        <taxon>Nematoda</taxon>
        <taxon>Enoplea</taxon>
        <taxon>Dorylaimia</taxon>
        <taxon>Trichinellida</taxon>
        <taxon>Trichinellidae</taxon>
        <taxon>Trichinella</taxon>
    </lineage>
</organism>
<evidence type="ECO:0000313" key="2">
    <source>
        <dbReference type="EMBL" id="KRY98836.1"/>
    </source>
</evidence>
<proteinExistence type="predicted"/>
<accession>A0A0V1GKP2</accession>